<gene>
    <name evidence="4" type="ORF">KUTeg_013047</name>
</gene>
<name>A0ABQ9EY19_TEGGR</name>
<dbReference type="InterPro" id="IPR011043">
    <property type="entry name" value="Gal_Oxase/kelch_b-propeller"/>
</dbReference>
<dbReference type="InterPro" id="IPR015915">
    <property type="entry name" value="Kelch-typ_b-propeller"/>
</dbReference>
<dbReference type="SUPFAM" id="SSF50965">
    <property type="entry name" value="Galactose oxidase, central domain"/>
    <property type="match status" value="1"/>
</dbReference>
<dbReference type="Pfam" id="PF24681">
    <property type="entry name" value="Kelch_KLHDC2_KLHL20_DRC7"/>
    <property type="match status" value="2"/>
</dbReference>
<protein>
    <recommendedName>
        <fullName evidence="6">Kelch domain-containing protein 10</fullName>
    </recommendedName>
</protein>
<dbReference type="PANTHER" id="PTHR46228:SF2">
    <property type="entry name" value="KELCH REPEAT PROTEIN (AFU_ORTHOLOGUE AFUA_4G14350)"/>
    <property type="match status" value="1"/>
</dbReference>
<evidence type="ECO:0000256" key="2">
    <source>
        <dbReference type="ARBA" id="ARBA00022737"/>
    </source>
</evidence>
<accession>A0ABQ9EY19</accession>
<evidence type="ECO:0000313" key="4">
    <source>
        <dbReference type="EMBL" id="KAJ8308173.1"/>
    </source>
</evidence>
<sequence length="367" mass="41909">MDVADASISVKKKAPKRTGHICFCYDRYMFIWGGYSDEDYYDYYLPAKELWIYDMQMMKKIAKPYPPPLSGCSCCVIDSTMYLFGGHGYAGNTNEMYKLNIKTLTWSKIDVEGPEPRFGIDLITFLYDNGKYVEDPNPGGAIPCPRAAHGAARIDSKVYVFGGRFLTERKNDLYSLDLLTLTWNREFTYEAAGEEMPCGRSWHTFSAISETMIFLYGGFSQDEIPLSDGWILDVSVMKWIKLDHIPNNCPRLWHTACVSPSSDVIIHGGCSNNILDNTLQTEHCRDVIVFNLQPYSLLRLCLEAVYQYRQSTESEWEYLPEMLSYWLKSKSKILETINHLNHRQNGVSVENMTNDDHPPSGPTCAVS</sequence>
<dbReference type="Gene3D" id="2.120.10.80">
    <property type="entry name" value="Kelch-type beta propeller"/>
    <property type="match status" value="2"/>
</dbReference>
<evidence type="ECO:0000256" key="1">
    <source>
        <dbReference type="ARBA" id="ARBA00022441"/>
    </source>
</evidence>
<dbReference type="EMBL" id="JARBDR010000657">
    <property type="protein sequence ID" value="KAJ8308173.1"/>
    <property type="molecule type" value="Genomic_DNA"/>
</dbReference>
<reference evidence="4 5" key="1">
    <citation type="submission" date="2022-12" db="EMBL/GenBank/DDBJ databases">
        <title>Chromosome-level genome of Tegillarca granosa.</title>
        <authorList>
            <person name="Kim J."/>
        </authorList>
    </citation>
    <scope>NUCLEOTIDE SEQUENCE [LARGE SCALE GENOMIC DNA]</scope>
    <source>
        <strain evidence="4">Teg-2019</strain>
        <tissue evidence="4">Adductor muscle</tissue>
    </source>
</reference>
<keyword evidence="1" id="KW-0880">Kelch repeat</keyword>
<evidence type="ECO:0008006" key="6">
    <source>
        <dbReference type="Google" id="ProtNLM"/>
    </source>
</evidence>
<evidence type="ECO:0000313" key="5">
    <source>
        <dbReference type="Proteomes" id="UP001217089"/>
    </source>
</evidence>
<dbReference type="Proteomes" id="UP001217089">
    <property type="component" value="Unassembled WGS sequence"/>
</dbReference>
<proteinExistence type="predicted"/>
<comment type="caution">
    <text evidence="4">The sequence shown here is derived from an EMBL/GenBank/DDBJ whole genome shotgun (WGS) entry which is preliminary data.</text>
</comment>
<keyword evidence="2" id="KW-0677">Repeat</keyword>
<dbReference type="SUPFAM" id="SSF117281">
    <property type="entry name" value="Kelch motif"/>
    <property type="match status" value="1"/>
</dbReference>
<feature type="region of interest" description="Disordered" evidence="3">
    <location>
        <begin position="348"/>
        <end position="367"/>
    </location>
</feature>
<dbReference type="PANTHER" id="PTHR46228">
    <property type="entry name" value="KELCH DOMAIN-CONTAINING PROTEIN"/>
    <property type="match status" value="1"/>
</dbReference>
<organism evidence="4 5">
    <name type="scientific">Tegillarca granosa</name>
    <name type="common">Malaysian cockle</name>
    <name type="synonym">Anadara granosa</name>
    <dbReference type="NCBI Taxonomy" id="220873"/>
    <lineage>
        <taxon>Eukaryota</taxon>
        <taxon>Metazoa</taxon>
        <taxon>Spiralia</taxon>
        <taxon>Lophotrochozoa</taxon>
        <taxon>Mollusca</taxon>
        <taxon>Bivalvia</taxon>
        <taxon>Autobranchia</taxon>
        <taxon>Pteriomorphia</taxon>
        <taxon>Arcoida</taxon>
        <taxon>Arcoidea</taxon>
        <taxon>Arcidae</taxon>
        <taxon>Tegillarca</taxon>
    </lineage>
</organism>
<keyword evidence="5" id="KW-1185">Reference proteome</keyword>
<evidence type="ECO:0000256" key="3">
    <source>
        <dbReference type="SAM" id="MobiDB-lite"/>
    </source>
</evidence>